<dbReference type="GO" id="GO:0005886">
    <property type="term" value="C:plasma membrane"/>
    <property type="evidence" value="ECO:0007669"/>
    <property type="project" value="UniProtKB-SubCell"/>
</dbReference>
<sequence>MGRFLGAMKDMAKTPDSVVGWVGHMPRAARPYLRLMRADRPAGFWLLMWPCLWSVAFVLSPLDADFWPLCALFLVGSIVMRGAGCTWNDIVDRKLDSAVARTALRPIPAGEVRVWQALLFAAFLSLIGLLVLLSFNRFAIWLGVLSLLPVSLYPFAKRITYWPQAVLGLTFNWGALMGWAAVTGSLSAAPLLLYAGCLFWTLGYDTIYAHQDTADDAIIGVKSSALRLGDRSPLAIALFYAVFWGATLIAGLIAGLGWGWLPGLMLLGLHLAGRSSALIFTIRRAASAFFGPIAWWVGLCFYRPWPGK</sequence>
<dbReference type="FunFam" id="1.20.120.1780:FF:000001">
    <property type="entry name" value="4-hydroxybenzoate octaprenyltransferase"/>
    <property type="match status" value="1"/>
</dbReference>
<dbReference type="PANTHER" id="PTHR11048">
    <property type="entry name" value="PRENYLTRANSFERASES"/>
    <property type="match status" value="1"/>
</dbReference>
<evidence type="ECO:0000256" key="7">
    <source>
        <dbReference type="ARBA" id="ARBA00022688"/>
    </source>
</evidence>
<feature type="transmembrane region" description="Helical" evidence="11">
    <location>
        <begin position="234"/>
        <end position="261"/>
    </location>
</feature>
<evidence type="ECO:0000256" key="5">
    <source>
        <dbReference type="ARBA" id="ARBA00022519"/>
    </source>
</evidence>
<dbReference type="HAMAP" id="MF_01635">
    <property type="entry name" value="UbiA"/>
    <property type="match status" value="1"/>
</dbReference>
<dbReference type="EMBL" id="BKCN01000010">
    <property type="protein sequence ID" value="GER04445.1"/>
    <property type="molecule type" value="Genomic_DNA"/>
</dbReference>
<comment type="cofactor">
    <cofactor evidence="1 11">
        <name>Mg(2+)</name>
        <dbReference type="ChEBI" id="CHEBI:18420"/>
    </cofactor>
</comment>
<keyword evidence="14" id="KW-1185">Reference proteome</keyword>
<dbReference type="Gene3D" id="1.10.357.140">
    <property type="entry name" value="UbiA prenyltransferase"/>
    <property type="match status" value="1"/>
</dbReference>
<keyword evidence="4 11" id="KW-1003">Cell membrane</keyword>
<evidence type="ECO:0000256" key="9">
    <source>
        <dbReference type="ARBA" id="ARBA00022989"/>
    </source>
</evidence>
<dbReference type="PANTHER" id="PTHR11048:SF28">
    <property type="entry name" value="4-HYDROXYBENZOATE POLYPRENYLTRANSFERASE, MITOCHONDRIAL"/>
    <property type="match status" value="1"/>
</dbReference>
<evidence type="ECO:0000256" key="3">
    <source>
        <dbReference type="ARBA" id="ARBA00005985"/>
    </source>
</evidence>
<comment type="catalytic activity">
    <reaction evidence="11">
        <text>all-trans-octaprenyl diphosphate + 4-hydroxybenzoate = 4-hydroxy-3-(all-trans-octaprenyl)benzoate + diphosphate</text>
        <dbReference type="Rhea" id="RHEA:27782"/>
        <dbReference type="ChEBI" id="CHEBI:1617"/>
        <dbReference type="ChEBI" id="CHEBI:17879"/>
        <dbReference type="ChEBI" id="CHEBI:33019"/>
        <dbReference type="ChEBI" id="CHEBI:57711"/>
        <dbReference type="EC" id="2.5.1.39"/>
    </reaction>
</comment>
<dbReference type="Gene3D" id="1.20.120.1780">
    <property type="entry name" value="UbiA prenyltransferase"/>
    <property type="match status" value="1"/>
</dbReference>
<evidence type="ECO:0000256" key="8">
    <source>
        <dbReference type="ARBA" id="ARBA00022692"/>
    </source>
</evidence>
<comment type="pathway">
    <text evidence="11">Cofactor biosynthesis; ubiquinone biosynthesis.</text>
</comment>
<comment type="function">
    <text evidence="11">Catalyzes the prenylation of para-hydroxybenzoate (PHB) with an all-trans polyprenyl group. Mediates the second step in the final reaction sequence of ubiquinone-8 (UQ-8) biosynthesis, which is the condensation of the polyisoprenoid side chain with PHB, generating the first membrane-bound Q intermediate 3-octaprenyl-4-hydroxybenzoate.</text>
</comment>
<dbReference type="FunFam" id="1.10.357.140:FF:000008">
    <property type="entry name" value="4-hydroxybenzoate octaprenyltransferase"/>
    <property type="match status" value="1"/>
</dbReference>
<feature type="transmembrane region" description="Helical" evidence="11">
    <location>
        <begin position="176"/>
        <end position="202"/>
    </location>
</feature>
<dbReference type="PROSITE" id="PS00943">
    <property type="entry name" value="UBIA"/>
    <property type="match status" value="1"/>
</dbReference>
<dbReference type="GO" id="GO:0008412">
    <property type="term" value="F:4-hydroxybenzoate polyprenyltransferase activity"/>
    <property type="evidence" value="ECO:0007669"/>
    <property type="project" value="UniProtKB-UniRule"/>
</dbReference>
<feature type="transmembrane region" description="Helical" evidence="11">
    <location>
        <begin position="281"/>
        <end position="302"/>
    </location>
</feature>
<dbReference type="Proteomes" id="UP000324996">
    <property type="component" value="Unassembled WGS sequence"/>
</dbReference>
<dbReference type="CDD" id="cd13959">
    <property type="entry name" value="PT_UbiA_COQ2"/>
    <property type="match status" value="1"/>
</dbReference>
<keyword evidence="7 11" id="KW-0831">Ubiquinone biosynthesis</keyword>
<organism evidence="13 14">
    <name type="scientific">Iodidimonas nitroreducens</name>
    <dbReference type="NCBI Taxonomy" id="1236968"/>
    <lineage>
        <taxon>Bacteria</taxon>
        <taxon>Pseudomonadati</taxon>
        <taxon>Pseudomonadota</taxon>
        <taxon>Alphaproteobacteria</taxon>
        <taxon>Iodidimonadales</taxon>
        <taxon>Iodidimonadaceae</taxon>
        <taxon>Iodidimonas</taxon>
    </lineage>
</organism>
<dbReference type="InterPro" id="IPR039653">
    <property type="entry name" value="Prenyltransferase"/>
</dbReference>
<name>A0A5A7N9X9_9PROT</name>
<comment type="caution">
    <text evidence="13">The sequence shown here is derived from an EMBL/GenBank/DDBJ whole genome shotgun (WGS) entry which is preliminary data.</text>
</comment>
<keyword evidence="9 11" id="KW-1133">Transmembrane helix</keyword>
<dbReference type="NCBIfam" id="TIGR01474">
    <property type="entry name" value="ubiA_proteo"/>
    <property type="match status" value="1"/>
</dbReference>
<dbReference type="InterPro" id="IPR006370">
    <property type="entry name" value="HB_polyprenyltransferase-like"/>
</dbReference>
<feature type="transmembrane region" description="Helical" evidence="11">
    <location>
        <begin position="114"/>
        <end position="133"/>
    </location>
</feature>
<evidence type="ECO:0000256" key="10">
    <source>
        <dbReference type="ARBA" id="ARBA00023136"/>
    </source>
</evidence>
<protein>
    <recommendedName>
        <fullName evidence="11 12">4-hydroxybenzoate octaprenyltransferase</fullName>
        <ecNumber evidence="11 12">2.5.1.39</ecNumber>
    </recommendedName>
    <alternativeName>
        <fullName evidence="11">4-HB polyprenyltransferase</fullName>
    </alternativeName>
</protein>
<evidence type="ECO:0000256" key="4">
    <source>
        <dbReference type="ARBA" id="ARBA00022475"/>
    </source>
</evidence>
<dbReference type="EC" id="2.5.1.39" evidence="11 12"/>
<evidence type="ECO:0000313" key="14">
    <source>
        <dbReference type="Proteomes" id="UP000324996"/>
    </source>
</evidence>
<evidence type="ECO:0000256" key="6">
    <source>
        <dbReference type="ARBA" id="ARBA00022679"/>
    </source>
</evidence>
<dbReference type="InterPro" id="IPR044878">
    <property type="entry name" value="UbiA_sf"/>
</dbReference>
<dbReference type="UniPathway" id="UPA00232"/>
<keyword evidence="8 11" id="KW-0812">Transmembrane</keyword>
<keyword evidence="11" id="KW-0460">Magnesium</keyword>
<evidence type="ECO:0000256" key="11">
    <source>
        <dbReference type="HAMAP-Rule" id="MF_01635"/>
    </source>
</evidence>
<dbReference type="GO" id="GO:0006744">
    <property type="term" value="P:ubiquinone biosynthetic process"/>
    <property type="evidence" value="ECO:0007669"/>
    <property type="project" value="UniProtKB-UniRule"/>
</dbReference>
<keyword evidence="5 11" id="KW-0997">Cell inner membrane</keyword>
<keyword evidence="6 11" id="KW-0808">Transferase</keyword>
<keyword evidence="10 11" id="KW-0472">Membrane</keyword>
<evidence type="ECO:0000256" key="12">
    <source>
        <dbReference type="NCBIfam" id="TIGR01474"/>
    </source>
</evidence>
<feature type="transmembrane region" description="Helical" evidence="11">
    <location>
        <begin position="42"/>
        <end position="59"/>
    </location>
</feature>
<evidence type="ECO:0000256" key="2">
    <source>
        <dbReference type="ARBA" id="ARBA00004141"/>
    </source>
</evidence>
<reference evidence="13 14" key="1">
    <citation type="submission" date="2019-09" db="EMBL/GenBank/DDBJ databases">
        <title>NBRP : Genome information of microbial organism related human and environment.</title>
        <authorList>
            <person name="Hattori M."/>
            <person name="Oshima K."/>
            <person name="Inaba H."/>
            <person name="Suda W."/>
            <person name="Sakamoto M."/>
            <person name="Iino T."/>
            <person name="Kitahara M."/>
            <person name="Oshida Y."/>
            <person name="Iida T."/>
            <person name="Kudo T."/>
            <person name="Itoh T."/>
            <person name="Ohkuma M."/>
        </authorList>
    </citation>
    <scope>NUCLEOTIDE SEQUENCE [LARGE SCALE GENOMIC DNA]</scope>
    <source>
        <strain evidence="13 14">Q-1</strain>
    </source>
</reference>
<dbReference type="Pfam" id="PF01040">
    <property type="entry name" value="UbiA"/>
    <property type="match status" value="1"/>
</dbReference>
<proteinExistence type="inferred from homology"/>
<dbReference type="InterPro" id="IPR030470">
    <property type="entry name" value="UbiA_prenylTrfase_CS"/>
</dbReference>
<dbReference type="AlphaFoldDB" id="A0A5A7N9X9"/>
<accession>A0A5A7N9X9</accession>
<comment type="subcellular location">
    <subcellularLocation>
        <location evidence="11">Cell inner membrane</location>
        <topology evidence="11">Multi-pass membrane protein</topology>
    </subcellularLocation>
    <subcellularLocation>
        <location evidence="2">Membrane</location>
        <topology evidence="2">Multi-pass membrane protein</topology>
    </subcellularLocation>
</comment>
<evidence type="ECO:0000313" key="13">
    <source>
        <dbReference type="EMBL" id="GER04445.1"/>
    </source>
</evidence>
<gene>
    <name evidence="11" type="primary">ubiA</name>
    <name evidence="13" type="ORF">JCM17846_21270</name>
</gene>
<feature type="transmembrane region" description="Helical" evidence="11">
    <location>
        <begin position="138"/>
        <end position="156"/>
    </location>
</feature>
<dbReference type="InterPro" id="IPR000537">
    <property type="entry name" value="UbiA_prenyltransferase"/>
</dbReference>
<evidence type="ECO:0000256" key="1">
    <source>
        <dbReference type="ARBA" id="ARBA00001946"/>
    </source>
</evidence>
<comment type="similarity">
    <text evidence="3 11">Belongs to the UbiA prenyltransferase family.</text>
</comment>